<dbReference type="InterPro" id="IPR057985">
    <property type="entry name" value="TPR_PSMD3_N"/>
</dbReference>
<dbReference type="GO" id="GO:0030234">
    <property type="term" value="F:enzyme regulator activity"/>
    <property type="evidence" value="ECO:0007669"/>
    <property type="project" value="InterPro"/>
</dbReference>
<dbReference type="GO" id="GO:0042176">
    <property type="term" value="P:regulation of protein catabolic process"/>
    <property type="evidence" value="ECO:0007669"/>
    <property type="project" value="InterPro"/>
</dbReference>
<feature type="compositionally biased region" description="Low complexity" evidence="3">
    <location>
        <begin position="39"/>
        <end position="53"/>
    </location>
</feature>
<dbReference type="Pfam" id="PF01399">
    <property type="entry name" value="PCI"/>
    <property type="match status" value="1"/>
</dbReference>
<dbReference type="OrthoDB" id="1713558at2759"/>
<name>A0A9P6LGP9_9PEZI</name>
<keyword evidence="6" id="KW-1185">Reference proteome</keyword>
<dbReference type="RefSeq" id="XP_038742219.1">
    <property type="nucleotide sequence ID" value="XM_038892336.1"/>
</dbReference>
<dbReference type="InterPro" id="IPR000717">
    <property type="entry name" value="PCI_dom"/>
</dbReference>
<evidence type="ECO:0000256" key="1">
    <source>
        <dbReference type="ARBA" id="ARBA00007912"/>
    </source>
</evidence>
<evidence type="ECO:0000256" key="2">
    <source>
        <dbReference type="ARBA" id="ARBA00022942"/>
    </source>
</evidence>
<evidence type="ECO:0000313" key="5">
    <source>
        <dbReference type="EMBL" id="KAF9872758.1"/>
    </source>
</evidence>
<dbReference type="Proteomes" id="UP000781932">
    <property type="component" value="Unassembled WGS sequence"/>
</dbReference>
<keyword evidence="2 5" id="KW-0647">Proteasome</keyword>
<proteinExistence type="inferred from homology"/>
<accession>A0A9P6LGP9</accession>
<dbReference type="EMBL" id="JAATWM020000035">
    <property type="protein sequence ID" value="KAF9872758.1"/>
    <property type="molecule type" value="Genomic_DNA"/>
</dbReference>
<dbReference type="SUPFAM" id="SSF46785">
    <property type="entry name" value="Winged helix' DNA-binding domain"/>
    <property type="match status" value="1"/>
</dbReference>
<dbReference type="SMART" id="SM00753">
    <property type="entry name" value="PAM"/>
    <property type="match status" value="1"/>
</dbReference>
<feature type="domain" description="PCI" evidence="4">
    <location>
        <begin position="316"/>
        <end position="496"/>
    </location>
</feature>
<reference evidence="5" key="2">
    <citation type="submission" date="2020-11" db="EMBL/GenBank/DDBJ databases">
        <title>Whole genome sequencing of Colletotrichum sp.</title>
        <authorList>
            <person name="Li H."/>
        </authorList>
    </citation>
    <scope>NUCLEOTIDE SEQUENCE</scope>
    <source>
        <strain evidence="5">CkLH20</strain>
    </source>
</reference>
<dbReference type="PROSITE" id="PS50250">
    <property type="entry name" value="PCI"/>
    <property type="match status" value="1"/>
</dbReference>
<evidence type="ECO:0000259" key="4">
    <source>
        <dbReference type="PROSITE" id="PS50250"/>
    </source>
</evidence>
<sequence>MPGKTPSRNGKEPLENGVRKDEAKNKKKTAKDGDEEMTVVVPPSKKAAPPAGDADGDVEMGDENQDDAEVKVDPAVQAVSDIKSNFALLDRAVALFDARFSLRALRSISTIRKRLTPDILAQAIVETFPATVTSGNVAKQLLIAIGRENVPLGRSSGAEMEVDSEPAKAAKNGQKKEAKEIIPEIDIFLGILVQVHLFDSKQYQRGAEFSKQLTDRIHTLNRRTLDSLSAKVYFYYSMFCENLAPQPSSPQSPVVAIRPTLLAALRTAVLRKDIDTQASVIVLLLRSYLLTSHIAQADLLVSHTQFPENAANNQVARFLYYLGRIRAIQLRYTEAHEHLTAATRKAPSSAAAVGFSQTATKLLLVVELLMGDIPERSTFRQPTLELALHPYFLLVQAVRVGKVQNFETIIADHADTFRRDGTYSLILRLRQNVIKTGIRMMSLSYSRISLRDICIRLDLGSEESAEYIVAKAIRDGVIEATLDREHGYMKSKEVGDVYATREPGEAFHDRIRACLALHDESVKAMRFPMNQHRLELKNAQEAREREREMAKEIQEGDLDEDDLGGDFEGM</sequence>
<feature type="compositionally biased region" description="Basic and acidic residues" evidence="3">
    <location>
        <begin position="540"/>
        <end position="554"/>
    </location>
</feature>
<comment type="caution">
    <text evidence="5">The sequence shown here is derived from an EMBL/GenBank/DDBJ whole genome shotgun (WGS) entry which is preliminary data.</text>
</comment>
<organism evidence="5 6">
    <name type="scientific">Colletotrichum karsti</name>
    <dbReference type="NCBI Taxonomy" id="1095194"/>
    <lineage>
        <taxon>Eukaryota</taxon>
        <taxon>Fungi</taxon>
        <taxon>Dikarya</taxon>
        <taxon>Ascomycota</taxon>
        <taxon>Pezizomycotina</taxon>
        <taxon>Sordariomycetes</taxon>
        <taxon>Hypocreomycetidae</taxon>
        <taxon>Glomerellales</taxon>
        <taxon>Glomerellaceae</taxon>
        <taxon>Colletotrichum</taxon>
        <taxon>Colletotrichum boninense species complex</taxon>
    </lineage>
</organism>
<feature type="region of interest" description="Disordered" evidence="3">
    <location>
        <begin position="1"/>
        <end position="67"/>
    </location>
</feature>
<dbReference type="GO" id="GO:0008541">
    <property type="term" value="C:proteasome regulatory particle, lid subcomplex"/>
    <property type="evidence" value="ECO:0007669"/>
    <property type="project" value="TreeGrafter"/>
</dbReference>
<feature type="region of interest" description="Disordered" evidence="3">
    <location>
        <begin position="155"/>
        <end position="175"/>
    </location>
</feature>
<dbReference type="InterPro" id="IPR013586">
    <property type="entry name" value="PSMD3_C"/>
</dbReference>
<dbReference type="Pfam" id="PF25573">
    <property type="entry name" value="TPR_PSMD3_N"/>
    <property type="match status" value="1"/>
</dbReference>
<feature type="compositionally biased region" description="Basic and acidic residues" evidence="3">
    <location>
        <begin position="9"/>
        <end position="24"/>
    </location>
</feature>
<dbReference type="Pfam" id="PF08375">
    <property type="entry name" value="Rpn3_C"/>
    <property type="match status" value="1"/>
</dbReference>
<dbReference type="InterPro" id="IPR050756">
    <property type="entry name" value="CSN3"/>
</dbReference>
<evidence type="ECO:0000256" key="3">
    <source>
        <dbReference type="SAM" id="MobiDB-lite"/>
    </source>
</evidence>
<dbReference type="GeneID" id="62165410"/>
<comment type="similarity">
    <text evidence="1">Belongs to the proteasome subunit S3 family.</text>
</comment>
<reference evidence="5" key="1">
    <citation type="submission" date="2020-03" db="EMBL/GenBank/DDBJ databases">
        <authorList>
            <person name="He L."/>
        </authorList>
    </citation>
    <scope>NUCLEOTIDE SEQUENCE</scope>
    <source>
        <strain evidence="5">CkLH20</strain>
    </source>
</reference>
<gene>
    <name evidence="5" type="ORF">CkaCkLH20_09621</name>
</gene>
<evidence type="ECO:0000313" key="6">
    <source>
        <dbReference type="Proteomes" id="UP000781932"/>
    </source>
</evidence>
<feature type="compositionally biased region" description="Acidic residues" evidence="3">
    <location>
        <begin position="555"/>
        <end position="570"/>
    </location>
</feature>
<dbReference type="InterPro" id="IPR036390">
    <property type="entry name" value="WH_DNA-bd_sf"/>
</dbReference>
<dbReference type="AlphaFoldDB" id="A0A9P6LGP9"/>
<protein>
    <submittedName>
        <fullName evidence="5">Proteasome regulatory particle subunit</fullName>
    </submittedName>
</protein>
<dbReference type="PANTHER" id="PTHR10758">
    <property type="entry name" value="26S PROTEASOME NON-ATPASE REGULATORY SUBUNIT 3/COP9 SIGNALOSOME COMPLEX SUBUNIT 3"/>
    <property type="match status" value="1"/>
</dbReference>
<feature type="compositionally biased region" description="Acidic residues" evidence="3">
    <location>
        <begin position="54"/>
        <end position="67"/>
    </location>
</feature>
<dbReference type="PANTHER" id="PTHR10758:SF2">
    <property type="entry name" value="26S PROTEASOME NON-ATPASE REGULATORY SUBUNIT 3"/>
    <property type="match status" value="1"/>
</dbReference>
<feature type="region of interest" description="Disordered" evidence="3">
    <location>
        <begin position="540"/>
        <end position="570"/>
    </location>
</feature>
<dbReference type="SMART" id="SM00088">
    <property type="entry name" value="PINT"/>
    <property type="match status" value="1"/>
</dbReference>
<dbReference type="GO" id="GO:0006511">
    <property type="term" value="P:ubiquitin-dependent protein catabolic process"/>
    <property type="evidence" value="ECO:0007669"/>
    <property type="project" value="TreeGrafter"/>
</dbReference>